<evidence type="ECO:0000256" key="4">
    <source>
        <dbReference type="ARBA" id="ARBA00023054"/>
    </source>
</evidence>
<dbReference type="GeneTree" id="ENSGT00940000154133"/>
<evidence type="ECO:0000313" key="14">
    <source>
        <dbReference type="Proteomes" id="UP000261500"/>
    </source>
</evidence>
<keyword evidence="6" id="KW-0966">Cell projection</keyword>
<evidence type="ECO:0000256" key="8">
    <source>
        <dbReference type="ARBA" id="ARBA00040683"/>
    </source>
</evidence>
<feature type="compositionally biased region" description="Basic and acidic residues" evidence="12">
    <location>
        <begin position="316"/>
        <end position="336"/>
    </location>
</feature>
<evidence type="ECO:0000256" key="2">
    <source>
        <dbReference type="ARBA" id="ARBA00004607"/>
    </source>
</evidence>
<accession>A0A3B3VB66</accession>
<evidence type="ECO:0000256" key="7">
    <source>
        <dbReference type="ARBA" id="ARBA00038217"/>
    </source>
</evidence>
<evidence type="ECO:0000256" key="3">
    <source>
        <dbReference type="ARBA" id="ARBA00022490"/>
    </source>
</evidence>
<dbReference type="InterPro" id="IPR049733">
    <property type="entry name" value="CCDC61_N"/>
</dbReference>
<dbReference type="Proteomes" id="UP000261500">
    <property type="component" value="Unplaced"/>
</dbReference>
<dbReference type="PANTHER" id="PTHR22691">
    <property type="entry name" value="YEAST SPT2-RELATED"/>
    <property type="match status" value="1"/>
</dbReference>
<keyword evidence="4 11" id="KW-0175">Coiled coil</keyword>
<evidence type="ECO:0000256" key="5">
    <source>
        <dbReference type="ARBA" id="ARBA00023212"/>
    </source>
</evidence>
<comment type="subcellular location">
    <subcellularLocation>
        <location evidence="1">Cytoplasm</location>
        <location evidence="1">Cytoskeleton</location>
        <location evidence="1">Cilium basal body</location>
    </subcellularLocation>
    <subcellularLocation>
        <location evidence="2">Cytoplasm</location>
        <location evidence="2">Cytoskeleton</location>
        <location evidence="2">Microtubule organizing center</location>
        <location evidence="2">Centrosome</location>
        <location evidence="2">Centriolar satellite</location>
    </subcellularLocation>
</comment>
<evidence type="ECO:0000256" key="10">
    <source>
        <dbReference type="ARBA" id="ARBA00042326"/>
    </source>
</evidence>
<reference evidence="13" key="2">
    <citation type="submission" date="2025-09" db="UniProtKB">
        <authorList>
            <consortium name="Ensembl"/>
        </authorList>
    </citation>
    <scope>IDENTIFICATION</scope>
</reference>
<dbReference type="PANTHER" id="PTHR22691:SF1">
    <property type="entry name" value="CENTROSOMAL PROTEIN CCDC61"/>
    <property type="match status" value="1"/>
</dbReference>
<proteinExistence type="inferred from homology"/>
<evidence type="ECO:0000256" key="6">
    <source>
        <dbReference type="ARBA" id="ARBA00023273"/>
    </source>
</evidence>
<keyword evidence="3" id="KW-0963">Cytoplasm</keyword>
<evidence type="ECO:0000256" key="12">
    <source>
        <dbReference type="SAM" id="MobiDB-lite"/>
    </source>
</evidence>
<sequence length="502" mass="57251">MEDGSELMEDIVFRGVEFSVKIELDKNLLIVEISDSVTADQWRGEFDPAYIEDLTRKTGNFKQFPIFCSMLESAVRKTSDSVTLDLLTYADLELLRNRKAGVVSRPRGHQQQSALTAKRYLILIYTVEFDRIHYPLPLPYVGKPDPASLQKEIRALRAEISALTSHGGGKSTDLEMHRLRQELAAVKEEKEAMAKALERLQMSGSGSGLGRGDWRVKDVVRTLEEQLIKERAKSQRSTSKRCQEQRLLMEQLEELRASECALRLRVKSLTSELAFLRRGRVTPVSGRVSSRVDGEVYRSLSRERSSGYGGVRARSGSRERLEDRRLRSGERERRSDSSGPRPHMLRPSPSPTRSRVPRFDPTAYIQDRQRRQREAELKNTAGEFIIFNLLFFIARQRKVRREILNSPVLPERGRSRSREAYPQAVRAGSRGRSLSLERRGSRNSSDSSLADMDEMAKTLFRGRKQTYNGPNMSSIDTGAELSEIDARLQALQEYMRDLDTGH</sequence>
<dbReference type="CDD" id="cd22284">
    <property type="entry name" value="HD_CCDC61_N"/>
    <property type="match status" value="1"/>
</dbReference>
<evidence type="ECO:0000313" key="13">
    <source>
        <dbReference type="Ensembl" id="ENSPLAP00000022109.1"/>
    </source>
</evidence>
<dbReference type="GO" id="GO:0034451">
    <property type="term" value="C:centriolar satellite"/>
    <property type="evidence" value="ECO:0007669"/>
    <property type="project" value="UniProtKB-SubCell"/>
</dbReference>
<feature type="coiled-coil region" evidence="11">
    <location>
        <begin position="176"/>
        <end position="203"/>
    </location>
</feature>
<dbReference type="Ensembl" id="ENSPLAT00000009311.1">
    <property type="protein sequence ID" value="ENSPLAP00000022109.1"/>
    <property type="gene ID" value="ENSPLAG00000006399.1"/>
</dbReference>
<evidence type="ECO:0000256" key="9">
    <source>
        <dbReference type="ARBA" id="ARBA00041518"/>
    </source>
</evidence>
<reference evidence="13" key="1">
    <citation type="submission" date="2025-08" db="UniProtKB">
        <authorList>
            <consortium name="Ensembl"/>
        </authorList>
    </citation>
    <scope>IDENTIFICATION</scope>
</reference>
<dbReference type="GO" id="GO:0036064">
    <property type="term" value="C:ciliary basal body"/>
    <property type="evidence" value="ECO:0007669"/>
    <property type="project" value="TreeGrafter"/>
</dbReference>
<evidence type="ECO:0000256" key="1">
    <source>
        <dbReference type="ARBA" id="ARBA00004120"/>
    </source>
</evidence>
<evidence type="ECO:0000256" key="11">
    <source>
        <dbReference type="SAM" id="Coils"/>
    </source>
</evidence>
<organism evidence="13 14">
    <name type="scientific">Poecilia latipinna</name>
    <name type="common">sailfin molly</name>
    <dbReference type="NCBI Taxonomy" id="48699"/>
    <lineage>
        <taxon>Eukaryota</taxon>
        <taxon>Metazoa</taxon>
        <taxon>Chordata</taxon>
        <taxon>Craniata</taxon>
        <taxon>Vertebrata</taxon>
        <taxon>Euteleostomi</taxon>
        <taxon>Actinopterygii</taxon>
        <taxon>Neopterygii</taxon>
        <taxon>Teleostei</taxon>
        <taxon>Neoteleostei</taxon>
        <taxon>Acanthomorphata</taxon>
        <taxon>Ovalentaria</taxon>
        <taxon>Atherinomorphae</taxon>
        <taxon>Cyprinodontiformes</taxon>
        <taxon>Poeciliidae</taxon>
        <taxon>Poeciliinae</taxon>
        <taxon>Poecilia</taxon>
    </lineage>
</organism>
<keyword evidence="14" id="KW-1185">Reference proteome</keyword>
<dbReference type="AlphaFoldDB" id="A0A3B3VB66"/>
<feature type="region of interest" description="Disordered" evidence="12">
    <location>
        <begin position="306"/>
        <end position="371"/>
    </location>
</feature>
<name>A0A3B3VB66_9TELE</name>
<keyword evidence="5" id="KW-0206">Cytoskeleton</keyword>
<protein>
    <recommendedName>
        <fullName evidence="8">Centrosomal protein CCDC61</fullName>
    </recommendedName>
    <alternativeName>
        <fullName evidence="9">Coiled-coil domain-containing protein 61</fullName>
    </alternativeName>
    <alternativeName>
        <fullName evidence="10">VFL3 homolog</fullName>
    </alternativeName>
</protein>
<feature type="region of interest" description="Disordered" evidence="12">
    <location>
        <begin position="411"/>
        <end position="450"/>
    </location>
</feature>
<comment type="similarity">
    <text evidence="7">Belongs to the CCDC61 family.</text>
</comment>